<reference evidence="2" key="1">
    <citation type="journal article" date="2020" name="bioRxiv">
        <title>Comparative genomics of Chlamydomonas.</title>
        <authorList>
            <person name="Craig R.J."/>
            <person name="Hasan A.R."/>
            <person name="Ness R.W."/>
            <person name="Keightley P.D."/>
        </authorList>
    </citation>
    <scope>NUCLEOTIDE SEQUENCE</scope>
    <source>
        <strain evidence="2">CCAP 11/70</strain>
    </source>
</reference>
<accession>A0A835XNB0</accession>
<evidence type="ECO:0000313" key="3">
    <source>
        <dbReference type="Proteomes" id="UP000612055"/>
    </source>
</evidence>
<dbReference type="Proteomes" id="UP000612055">
    <property type="component" value="Unassembled WGS sequence"/>
</dbReference>
<dbReference type="OrthoDB" id="532384at2759"/>
<dbReference type="InterPro" id="IPR029000">
    <property type="entry name" value="Cyclophilin-like_dom_sf"/>
</dbReference>
<dbReference type="EMBL" id="JAEHOE010000158">
    <property type="protein sequence ID" value="KAG2484070.1"/>
    <property type="molecule type" value="Genomic_DNA"/>
</dbReference>
<comment type="caution">
    <text evidence="2">The sequence shown here is derived from an EMBL/GenBank/DDBJ whole genome shotgun (WGS) entry which is preliminary data.</text>
</comment>
<name>A0A835XNB0_9CHLO</name>
<feature type="signal peptide" evidence="1">
    <location>
        <begin position="1"/>
        <end position="19"/>
    </location>
</feature>
<sequence>MLQLALLAFLLSLAGGARGLDDARQDAFINYSEVARVQEDVNPADVVAVAVQSSYGQIRLHLRRDWAPNAAEAVARAAAGKMRACPGCSWYRHEPAPENWGVNGFYGPPYGLLQGGIPVLETGVTQENPGARAVTRGTAAFIAGSTDYFIGTVDHTEWGAAFTVFAQVEEEDMKSVVPLIPLEPYRNSTDAYNFTTRWLLERVPVTLVPLTRKDLLAGGGASGAGAGTA</sequence>
<evidence type="ECO:0000313" key="2">
    <source>
        <dbReference type="EMBL" id="KAG2484070.1"/>
    </source>
</evidence>
<organism evidence="2 3">
    <name type="scientific">Edaphochlamys debaryana</name>
    <dbReference type="NCBI Taxonomy" id="47281"/>
    <lineage>
        <taxon>Eukaryota</taxon>
        <taxon>Viridiplantae</taxon>
        <taxon>Chlorophyta</taxon>
        <taxon>core chlorophytes</taxon>
        <taxon>Chlorophyceae</taxon>
        <taxon>CS clade</taxon>
        <taxon>Chlamydomonadales</taxon>
        <taxon>Chlamydomonadales incertae sedis</taxon>
        <taxon>Edaphochlamys</taxon>
    </lineage>
</organism>
<dbReference type="PANTHER" id="PTHR46873:SF1">
    <property type="entry name" value="EXPRESSED PROTEIN"/>
    <property type="match status" value="1"/>
</dbReference>
<evidence type="ECO:0000256" key="1">
    <source>
        <dbReference type="SAM" id="SignalP"/>
    </source>
</evidence>
<keyword evidence="3" id="KW-1185">Reference proteome</keyword>
<dbReference type="AlphaFoldDB" id="A0A835XNB0"/>
<proteinExistence type="predicted"/>
<protein>
    <recommendedName>
        <fullName evidence="4">Peptidylprolyl isomerase</fullName>
    </recommendedName>
</protein>
<gene>
    <name evidence="2" type="ORF">HYH03_017089</name>
</gene>
<dbReference type="PANTHER" id="PTHR46873">
    <property type="entry name" value="EXPRESSED PROTEIN"/>
    <property type="match status" value="1"/>
</dbReference>
<feature type="chain" id="PRO_5032436255" description="Peptidylprolyl isomerase" evidence="1">
    <location>
        <begin position="20"/>
        <end position="229"/>
    </location>
</feature>
<evidence type="ECO:0008006" key="4">
    <source>
        <dbReference type="Google" id="ProtNLM"/>
    </source>
</evidence>
<keyword evidence="1" id="KW-0732">Signal</keyword>
<dbReference type="SUPFAM" id="SSF50891">
    <property type="entry name" value="Cyclophilin-like"/>
    <property type="match status" value="1"/>
</dbReference>